<protein>
    <recommendedName>
        <fullName evidence="3">Thioredoxin domain-containing protein</fullName>
    </recommendedName>
</protein>
<dbReference type="RefSeq" id="WP_015712680.1">
    <property type="nucleotide sequence ID" value="NC_015577.1"/>
</dbReference>
<dbReference type="EMBL" id="CP001841">
    <property type="protein sequence ID" value="AEF83152.1"/>
    <property type="molecule type" value="Genomic_DNA"/>
</dbReference>
<accession>F5YCF2</accession>
<evidence type="ECO:0000313" key="1">
    <source>
        <dbReference type="EMBL" id="AEF83152.1"/>
    </source>
</evidence>
<keyword evidence="2" id="KW-1185">Reference proteome</keyword>
<dbReference type="Gene3D" id="3.40.30.10">
    <property type="entry name" value="Glutaredoxin"/>
    <property type="match status" value="1"/>
</dbReference>
<proteinExistence type="predicted"/>
<organism evidence="1 2">
    <name type="scientific">Leadbettera azotonutricia (strain ATCC BAA-888 / DSM 13862 / ZAS-9)</name>
    <name type="common">Treponema azotonutricium</name>
    <dbReference type="NCBI Taxonomy" id="545695"/>
    <lineage>
        <taxon>Bacteria</taxon>
        <taxon>Pseudomonadati</taxon>
        <taxon>Spirochaetota</taxon>
        <taxon>Spirochaetia</taxon>
        <taxon>Spirochaetales</taxon>
        <taxon>Breznakiellaceae</taxon>
        <taxon>Leadbettera</taxon>
    </lineage>
</organism>
<dbReference type="STRING" id="545695.TREAZ_2858"/>
<evidence type="ECO:0000313" key="2">
    <source>
        <dbReference type="Proteomes" id="UP000009222"/>
    </source>
</evidence>
<gene>
    <name evidence="1" type="ordered locus">TREAZ_2858</name>
</gene>
<dbReference type="InterPro" id="IPR036249">
    <property type="entry name" value="Thioredoxin-like_sf"/>
</dbReference>
<name>F5YCF2_LEAAZ</name>
<reference evidence="2" key="1">
    <citation type="submission" date="2009-12" db="EMBL/GenBank/DDBJ databases">
        <title>Complete sequence of Treponema azotonutricium strain ZAS-9.</title>
        <authorList>
            <person name="Tetu S.G."/>
            <person name="Matson E."/>
            <person name="Ren Q."/>
            <person name="Seshadri R."/>
            <person name="Elbourne L."/>
            <person name="Hassan K.A."/>
            <person name="Durkin A."/>
            <person name="Radune D."/>
            <person name="Mohamoud Y."/>
            <person name="Shay R."/>
            <person name="Jin S."/>
            <person name="Zhang X."/>
            <person name="Lucey K."/>
            <person name="Ballor N.R."/>
            <person name="Ottesen E."/>
            <person name="Rosenthal R."/>
            <person name="Allen A."/>
            <person name="Leadbetter J.R."/>
            <person name="Paulsen I.T."/>
        </authorList>
    </citation>
    <scope>NUCLEOTIDE SEQUENCE [LARGE SCALE GENOMIC DNA]</scope>
    <source>
        <strain evidence="2">ATCC BAA-888 / DSM 13862 / ZAS-9</strain>
    </source>
</reference>
<dbReference type="KEGG" id="taz:TREAZ_2858"/>
<dbReference type="Proteomes" id="UP000009222">
    <property type="component" value="Chromosome"/>
</dbReference>
<evidence type="ECO:0008006" key="3">
    <source>
        <dbReference type="Google" id="ProtNLM"/>
    </source>
</evidence>
<reference evidence="1 2" key="2">
    <citation type="journal article" date="2011" name="ISME J.">
        <title>RNA-seq reveals cooperative metabolic interactions between two termite-gut spirochete species in co-culture.</title>
        <authorList>
            <person name="Rosenthal A.Z."/>
            <person name="Matson E.G."/>
            <person name="Eldar A."/>
            <person name="Leadbetter J.R."/>
        </authorList>
    </citation>
    <scope>NUCLEOTIDE SEQUENCE [LARGE SCALE GENOMIC DNA]</scope>
    <source>
        <strain evidence="2">ATCC BAA-888 / DSM 13862 / ZAS-9</strain>
    </source>
</reference>
<dbReference type="InParanoid" id="F5YCF2"/>
<dbReference type="OrthoDB" id="307780at2"/>
<dbReference type="AlphaFoldDB" id="F5YCF2"/>
<sequence>MIRTLTEDECQYAINNGDFAESLLKGKAAILILTQSWCPQWIAVKAYLKEAEKQAAERLGTAINIYTVEYDIAEWHRLAHEDFMTFKEDTFNNREIPYMRYYKDGVFSSDSNYLSLDGFLNRLQ</sequence>
<dbReference type="eggNOG" id="ENOG50336EA">
    <property type="taxonomic scope" value="Bacteria"/>
</dbReference>
<dbReference type="SUPFAM" id="SSF52833">
    <property type="entry name" value="Thioredoxin-like"/>
    <property type="match status" value="1"/>
</dbReference>
<dbReference type="HOGENOM" id="CLU_163432_0_0_12"/>